<evidence type="ECO:0008006" key="3">
    <source>
        <dbReference type="Google" id="ProtNLM"/>
    </source>
</evidence>
<name>A0ABQ3HHA8_9ACTN</name>
<organism evidence="1 2">
    <name type="scientific">Nocardioides flavus</name>
    <name type="common">ex Wang et al. 2016</name>
    <dbReference type="NCBI Taxonomy" id="2058780"/>
    <lineage>
        <taxon>Bacteria</taxon>
        <taxon>Bacillati</taxon>
        <taxon>Actinomycetota</taxon>
        <taxon>Actinomycetes</taxon>
        <taxon>Propionibacteriales</taxon>
        <taxon>Nocardioidaceae</taxon>
        <taxon>Nocardioides</taxon>
    </lineage>
</organism>
<dbReference type="Proteomes" id="UP000597341">
    <property type="component" value="Unassembled WGS sequence"/>
</dbReference>
<gene>
    <name evidence="1" type="ORF">GCM10011376_16320</name>
</gene>
<dbReference type="EMBL" id="BNAD01000003">
    <property type="protein sequence ID" value="GHE17022.1"/>
    <property type="molecule type" value="Genomic_DNA"/>
</dbReference>
<reference evidence="2" key="1">
    <citation type="journal article" date="2019" name="Int. J. Syst. Evol. Microbiol.">
        <title>The Global Catalogue of Microorganisms (GCM) 10K type strain sequencing project: providing services to taxonomists for standard genome sequencing and annotation.</title>
        <authorList>
            <consortium name="The Broad Institute Genomics Platform"/>
            <consortium name="The Broad Institute Genome Sequencing Center for Infectious Disease"/>
            <person name="Wu L."/>
            <person name="Ma J."/>
        </authorList>
    </citation>
    <scope>NUCLEOTIDE SEQUENCE [LARGE SCALE GENOMIC DNA]</scope>
    <source>
        <strain evidence="2">CGMCC 1.12791</strain>
    </source>
</reference>
<keyword evidence="2" id="KW-1185">Reference proteome</keyword>
<evidence type="ECO:0000313" key="2">
    <source>
        <dbReference type="Proteomes" id="UP000597341"/>
    </source>
</evidence>
<accession>A0ABQ3HHA8</accession>
<sequence length="235" mass="24211">MLAPMTSGSRAVRRARVAGALGAGLVLGLSGCGGIGQPAPYDSRGINGLVIPTPSPVPADFVTGVDNAWLSLEPGARWTYEMTGETSGEESVRGTVVVEVLDGTVAVAGLDATVVETTVDLDRTTRTATDIYAQDEAGNVWLVGGDADGVSWRAGEAGAEAGLAMPADPRLGDGWLLRDVPGLPRASRTIEDQSDVLVQVLDEAGTTTRRVYEEGAGLVGFEDLDAGWTAELVGS</sequence>
<proteinExistence type="predicted"/>
<protein>
    <recommendedName>
        <fullName evidence="3">Lipoprotein</fullName>
    </recommendedName>
</protein>
<comment type="caution">
    <text evidence="1">The sequence shown here is derived from an EMBL/GenBank/DDBJ whole genome shotgun (WGS) entry which is preliminary data.</text>
</comment>
<evidence type="ECO:0000313" key="1">
    <source>
        <dbReference type="EMBL" id="GHE17022.1"/>
    </source>
</evidence>